<gene>
    <name evidence="1" type="primary">TTC26</name>
</gene>
<proteinExistence type="predicted"/>
<evidence type="ECO:0000313" key="1">
    <source>
        <dbReference type="EMBL" id="CCQ43117.1"/>
    </source>
</evidence>
<protein>
    <submittedName>
        <fullName evidence="1">Alternative protein TTC26</fullName>
    </submittedName>
</protein>
<dbReference type="ChiTaRS" id="TTC26">
    <property type="organism name" value="human"/>
</dbReference>
<reference evidence="1" key="1">
    <citation type="journal article" date="2013" name="PLoS ONE">
        <title>Direct detection of alternative open reading frames translation products in human significantly expands the proteome.</title>
        <authorList>
            <person name="Vanderperre B."/>
            <person name="Lucier J.-F."/>
            <person name="Motard J."/>
            <person name="Tremblay G."/>
            <person name="Vanderperre S."/>
            <person name="Wisztorski M."/>
            <person name="Salzet M."/>
            <person name="Boisvert F.-M."/>
            <person name="Roucou X."/>
        </authorList>
    </citation>
    <scope>NUCLEOTIDE SEQUENCE</scope>
</reference>
<accession>L8EC83</accession>
<sequence length="57" mass="6721">MFMWPSATTSWITMMCLKKFWLFTFSKFLIVPSHSILKPVTIFAFTMAEQLRQNSKA</sequence>
<dbReference type="EMBL" id="HF583620">
    <property type="protein sequence ID" value="CCQ43117.1"/>
    <property type="molecule type" value="Genomic_DNA"/>
</dbReference>
<organism evidence="1">
    <name type="scientific">Homo sapiens</name>
    <name type="common">Human</name>
    <dbReference type="NCBI Taxonomy" id="9606"/>
    <lineage>
        <taxon>Eukaryota</taxon>
        <taxon>Metazoa</taxon>
        <taxon>Chordata</taxon>
        <taxon>Craniata</taxon>
        <taxon>Vertebrata</taxon>
        <taxon>Euteleostomi</taxon>
        <taxon>Mammalia</taxon>
        <taxon>Eutheria</taxon>
        <taxon>Euarchontoglires</taxon>
        <taxon>Primates</taxon>
        <taxon>Haplorrhini</taxon>
        <taxon>Catarrhini</taxon>
        <taxon>Hominidae</taxon>
        <taxon>Homo</taxon>
    </lineage>
</organism>
<name>L8EC83_HUMAN</name>
<dbReference type="OrthoDB" id="95390at2759"/>
<dbReference type="AlphaFoldDB" id="L8EC83"/>